<name>A0A8S5V7I9_9CAUD</name>
<sequence length="61" mass="6647">MTGKRVASTGTSQHSFTSADKQKREPPRITSAATPAPQTLTTTIYQILQAIYCSLYSTILN</sequence>
<dbReference type="EMBL" id="BK016212">
    <property type="protein sequence ID" value="DAG02603.1"/>
    <property type="molecule type" value="Genomic_DNA"/>
</dbReference>
<reference evidence="2" key="1">
    <citation type="journal article" date="2021" name="Proc. Natl. Acad. Sci. U.S.A.">
        <title>A Catalog of Tens of Thousands of Viruses from Human Metagenomes Reveals Hidden Associations with Chronic Diseases.</title>
        <authorList>
            <person name="Tisza M.J."/>
            <person name="Buck C.B."/>
        </authorList>
    </citation>
    <scope>NUCLEOTIDE SEQUENCE</scope>
    <source>
        <strain evidence="2">CtUXy6</strain>
    </source>
</reference>
<evidence type="ECO:0000256" key="1">
    <source>
        <dbReference type="SAM" id="MobiDB-lite"/>
    </source>
</evidence>
<proteinExistence type="predicted"/>
<accession>A0A8S5V7I9</accession>
<organism evidence="2">
    <name type="scientific">CrAss-like virus sp. ctUXy6</name>
    <dbReference type="NCBI Taxonomy" id="2825835"/>
    <lineage>
        <taxon>Viruses</taxon>
        <taxon>Duplodnaviria</taxon>
        <taxon>Heunggongvirae</taxon>
        <taxon>Uroviricota</taxon>
        <taxon>Caudoviricetes</taxon>
        <taxon>Crassvirales</taxon>
    </lineage>
</organism>
<feature type="compositionally biased region" description="Polar residues" evidence="1">
    <location>
        <begin position="8"/>
        <end position="19"/>
    </location>
</feature>
<protein>
    <submittedName>
        <fullName evidence="2">Uncharacterized protein</fullName>
    </submittedName>
</protein>
<feature type="region of interest" description="Disordered" evidence="1">
    <location>
        <begin position="1"/>
        <end position="35"/>
    </location>
</feature>
<evidence type="ECO:0000313" key="2">
    <source>
        <dbReference type="EMBL" id="DAG02603.1"/>
    </source>
</evidence>